<protein>
    <submittedName>
        <fullName evidence="2">Uncharacterized protein</fullName>
    </submittedName>
</protein>
<dbReference type="RefSeq" id="WP_130093441.1">
    <property type="nucleotide sequence ID" value="NZ_SETE01000003.1"/>
</dbReference>
<dbReference type="AlphaFoldDB" id="A0A4Q4KM05"/>
<evidence type="ECO:0000256" key="1">
    <source>
        <dbReference type="SAM" id="SignalP"/>
    </source>
</evidence>
<organism evidence="2 3">
    <name type="scientific">Brumimicrobium glaciale</name>
    <dbReference type="NCBI Taxonomy" id="200475"/>
    <lineage>
        <taxon>Bacteria</taxon>
        <taxon>Pseudomonadati</taxon>
        <taxon>Bacteroidota</taxon>
        <taxon>Flavobacteriia</taxon>
        <taxon>Flavobacteriales</taxon>
        <taxon>Crocinitomicaceae</taxon>
        <taxon>Brumimicrobium</taxon>
    </lineage>
</organism>
<feature type="chain" id="PRO_5020972701" evidence="1">
    <location>
        <begin position="20"/>
        <end position="592"/>
    </location>
</feature>
<evidence type="ECO:0000313" key="3">
    <source>
        <dbReference type="Proteomes" id="UP000293952"/>
    </source>
</evidence>
<reference evidence="2 3" key="1">
    <citation type="submission" date="2019-02" db="EMBL/GenBank/DDBJ databases">
        <title>Genome sequence of the sea-ice species Brumimicrobium glaciale.</title>
        <authorList>
            <person name="Bowman J.P."/>
        </authorList>
    </citation>
    <scope>NUCLEOTIDE SEQUENCE [LARGE SCALE GENOMIC DNA]</scope>
    <source>
        <strain evidence="2 3">IC156</strain>
    </source>
</reference>
<dbReference type="OrthoDB" id="1183114at2"/>
<gene>
    <name evidence="2" type="ORF">ERX46_08520</name>
</gene>
<keyword evidence="3" id="KW-1185">Reference proteome</keyword>
<accession>A0A4Q4KM05</accession>
<name>A0A4Q4KM05_9FLAO</name>
<proteinExistence type="predicted"/>
<dbReference type="EMBL" id="SETE01000003">
    <property type="protein sequence ID" value="RYM34000.1"/>
    <property type="molecule type" value="Genomic_DNA"/>
</dbReference>
<feature type="signal peptide" evidence="1">
    <location>
        <begin position="1"/>
        <end position="19"/>
    </location>
</feature>
<comment type="caution">
    <text evidence="2">The sequence shown here is derived from an EMBL/GenBank/DDBJ whole genome shotgun (WGS) entry which is preliminary data.</text>
</comment>
<evidence type="ECO:0000313" key="2">
    <source>
        <dbReference type="EMBL" id="RYM34000.1"/>
    </source>
</evidence>
<dbReference type="Proteomes" id="UP000293952">
    <property type="component" value="Unassembled WGS sequence"/>
</dbReference>
<sequence length="592" mass="61919">MKNILFYLALFLVTSSLFAQQGINYKAIILDNGTVLQNQVVQVQFSVLENGTILEYKETQSATTDANGIIILSIGEGTPVSGLYDDIGWYNELFLKVEIDTGSGYEDFGTTAFKTVPYAIYAENGNGAKKLNQLADVNGDLTSLYLGNYSGTSEIGGNLDNSALGNYSLKENLNGSGNNAIGVFSLQNNTTGSYNTANGAGTLYNNISGTRNTSLGAYSGHNSIGDSNVFIGYRSGYNETGSSKLYIENTDSNTPLIGGDFNTNEVTINGSIAIIDGTEGAAKVLTSDANGKATWEVLSTSSVGQINDLSNGKTDTYSVFLGNQSGDADDGDNWNTAVGNSTLTSNTSGIGNSAIGYGALYYNTAGLSNVAIGTQTLLQNQNGNSNVAIGNEALRFNVNGNENISIGHKAGFETLGNGNIFIGHRSGYNELGSNKLYIENSDSGIPLIGGDFSANQVTINGALNVTGNVTGNVAGDVTGDLTGDVIGNVDGNITATHSGTADMKAYLFGSVGTNGVTFAASSSDGFTSMLMGTGDFKVSSTGLVSYTVIATMRDGFIGFITVDKFAHEFRITTYNISGAVENRAFDFVVFKK</sequence>
<keyword evidence="1" id="KW-0732">Signal</keyword>